<evidence type="ECO:0000259" key="2">
    <source>
        <dbReference type="PROSITE" id="PS50026"/>
    </source>
</evidence>
<dbReference type="AlphaFoldDB" id="A0A8J2JQX7"/>
<comment type="caution">
    <text evidence="1">Lacks conserved residue(s) required for the propagation of feature annotation.</text>
</comment>
<protein>
    <recommendedName>
        <fullName evidence="2">EGF-like domain-containing protein</fullName>
    </recommendedName>
</protein>
<keyword evidence="1" id="KW-1015">Disulfide bond</keyword>
<evidence type="ECO:0000256" key="1">
    <source>
        <dbReference type="PROSITE-ProRule" id="PRU00076"/>
    </source>
</evidence>
<dbReference type="PANTHER" id="PTHR39069">
    <property type="entry name" value="ECDYSONE-INDUCIBLE GENE E1, ISOFORM A"/>
    <property type="match status" value="1"/>
</dbReference>
<comment type="caution">
    <text evidence="3">The sequence shown here is derived from an EMBL/GenBank/DDBJ whole genome shotgun (WGS) entry which is preliminary data.</text>
</comment>
<sequence>LELRANVLKIVTFPSSHIMFSKRKPLVVGLLVLSVISLISISDGQRRSYGESCNKTLRCDRKSWLGCMAGTCDCVKQEEMIFEPSTKKCVSKAGERCKYAMEYSDGSKAIETANCVETAICGEDGYCLCNEDFYENTNGTCSLTGRHSESCDDQAKCSSSLGLICKDGICECDDKTSAYSEDDGQCIGLVGHTCVATKCTQDASCLSNKCVCKEGFFHNSKDQCSRKLDLLQACSDDGQCKSEGGLLYKCVDGVCACDPNVSMRFQNTVPRKSGLNFGGTCSCLPGYTRSSSGTCGVGYGQTCSTAGICLEGMVCNTKDGRCKCRYSTQVYDQSKQKCISPVRGPCDWKSLCKDGAECQNIKNSTQGTCACKPGYVEGASGSCDAEYGKPCTATISCDSLAGLTCLDYTCQCGDFQEFSQELQKCVGLVGSDCILGLKDHCVGNAECSRIRDGITKGSCRCSGGFEINANYTCSRTVADSLPVLEFPAVYDTETSEEGGSS</sequence>
<evidence type="ECO:0000313" key="3">
    <source>
        <dbReference type="EMBL" id="CAG7724769.1"/>
    </source>
</evidence>
<name>A0A8J2JQX7_9HEXA</name>
<reference evidence="3" key="1">
    <citation type="submission" date="2021-06" db="EMBL/GenBank/DDBJ databases">
        <authorList>
            <person name="Hodson N. C."/>
            <person name="Mongue J. A."/>
            <person name="Jaron S. K."/>
        </authorList>
    </citation>
    <scope>NUCLEOTIDE SEQUENCE</scope>
</reference>
<dbReference type="Proteomes" id="UP000708208">
    <property type="component" value="Unassembled WGS sequence"/>
</dbReference>
<keyword evidence="1" id="KW-0245">EGF-like domain</keyword>
<gene>
    <name evidence="3" type="ORF">AFUS01_LOCUS13769</name>
</gene>
<dbReference type="OrthoDB" id="504708at2759"/>
<keyword evidence="4" id="KW-1185">Reference proteome</keyword>
<organism evidence="3 4">
    <name type="scientific">Allacma fusca</name>
    <dbReference type="NCBI Taxonomy" id="39272"/>
    <lineage>
        <taxon>Eukaryota</taxon>
        <taxon>Metazoa</taxon>
        <taxon>Ecdysozoa</taxon>
        <taxon>Arthropoda</taxon>
        <taxon>Hexapoda</taxon>
        <taxon>Collembola</taxon>
        <taxon>Symphypleona</taxon>
        <taxon>Sminthuridae</taxon>
        <taxon>Allacma</taxon>
    </lineage>
</organism>
<dbReference type="SMART" id="SM00181">
    <property type="entry name" value="EGF"/>
    <property type="match status" value="7"/>
</dbReference>
<feature type="disulfide bond" evidence="1">
    <location>
        <begin position="352"/>
        <end position="369"/>
    </location>
</feature>
<accession>A0A8J2JQX7</accession>
<dbReference type="PROSITE" id="PS01186">
    <property type="entry name" value="EGF_2"/>
    <property type="match status" value="1"/>
</dbReference>
<feature type="domain" description="EGF-like" evidence="2">
    <location>
        <begin position="342"/>
        <end position="384"/>
    </location>
</feature>
<dbReference type="EMBL" id="CAJVCH010113694">
    <property type="protein sequence ID" value="CAG7724769.1"/>
    <property type="molecule type" value="Genomic_DNA"/>
</dbReference>
<dbReference type="InterPro" id="IPR000742">
    <property type="entry name" value="EGF"/>
</dbReference>
<dbReference type="PROSITE" id="PS50026">
    <property type="entry name" value="EGF_3"/>
    <property type="match status" value="1"/>
</dbReference>
<feature type="non-terminal residue" evidence="3">
    <location>
        <position position="501"/>
    </location>
</feature>
<proteinExistence type="predicted"/>
<dbReference type="PANTHER" id="PTHR39069:SF8">
    <property type="entry name" value="FI17111P1"/>
    <property type="match status" value="1"/>
</dbReference>
<evidence type="ECO:0000313" key="4">
    <source>
        <dbReference type="Proteomes" id="UP000708208"/>
    </source>
</evidence>